<dbReference type="SUPFAM" id="SSF56672">
    <property type="entry name" value="DNA/RNA polymerases"/>
    <property type="match status" value="1"/>
</dbReference>
<protein>
    <recommendedName>
        <fullName evidence="2">Reverse transcriptase/retrotransposon-derived protein RNase H-like domain-containing protein</fullName>
    </recommendedName>
</protein>
<evidence type="ECO:0000313" key="3">
    <source>
        <dbReference type="EMBL" id="KAL1129517.1"/>
    </source>
</evidence>
<gene>
    <name evidence="3" type="ORF">AAG570_012462</name>
</gene>
<dbReference type="Gene3D" id="3.30.70.270">
    <property type="match status" value="1"/>
</dbReference>
<dbReference type="GO" id="GO:0003824">
    <property type="term" value="F:catalytic activity"/>
    <property type="evidence" value="ECO:0007669"/>
    <property type="project" value="UniProtKB-KW"/>
</dbReference>
<name>A0ABD0YSL3_9HEMI</name>
<feature type="domain" description="Reverse transcriptase/retrotransposon-derived protein RNase H-like" evidence="2">
    <location>
        <begin position="68"/>
        <end position="125"/>
    </location>
</feature>
<keyword evidence="4" id="KW-1185">Reference proteome</keyword>
<evidence type="ECO:0000313" key="4">
    <source>
        <dbReference type="Proteomes" id="UP001558652"/>
    </source>
</evidence>
<dbReference type="EMBL" id="JBFDAA010000008">
    <property type="protein sequence ID" value="KAL1129517.1"/>
    <property type="molecule type" value="Genomic_DNA"/>
</dbReference>
<dbReference type="PANTHER" id="PTHR37984">
    <property type="entry name" value="PROTEIN CBG26694"/>
    <property type="match status" value="1"/>
</dbReference>
<reference evidence="3 4" key="1">
    <citation type="submission" date="2024-07" db="EMBL/GenBank/DDBJ databases">
        <title>Chromosome-level genome assembly of the water stick insect Ranatra chinensis (Heteroptera: Nepidae).</title>
        <authorList>
            <person name="Liu X."/>
        </authorList>
    </citation>
    <scope>NUCLEOTIDE SEQUENCE [LARGE SCALE GENOMIC DNA]</scope>
    <source>
        <strain evidence="3">Cailab_2021Rc</strain>
        <tissue evidence="3">Muscle</tissue>
    </source>
</reference>
<sequence length="214" mass="22972">MSLVLGRRGRSPPLISLSCTSWGIPSPERPQGNQVDMVAYYRKFIPNLADKLAPWTRLLKKGRGGSSWSQRKEALIHVPVLRYPDFTRQFVLTTDASGVAIGAVMSQVENGEDRPVADASRKLTRYSAGTVVGGLGESSRSGHSCGEDLIPDTDPIPPVGGLLVRAVDTSLFLRLSASTSPSHSFMADTGGSICCQERINSSGVLPVTECMELL</sequence>
<dbReference type="GO" id="GO:0071897">
    <property type="term" value="P:DNA biosynthetic process"/>
    <property type="evidence" value="ECO:0007669"/>
    <property type="project" value="UniProtKB-ARBA"/>
</dbReference>
<evidence type="ECO:0000256" key="1">
    <source>
        <dbReference type="ARBA" id="ARBA00023268"/>
    </source>
</evidence>
<keyword evidence="1" id="KW-0511">Multifunctional enzyme</keyword>
<organism evidence="3 4">
    <name type="scientific">Ranatra chinensis</name>
    <dbReference type="NCBI Taxonomy" id="642074"/>
    <lineage>
        <taxon>Eukaryota</taxon>
        <taxon>Metazoa</taxon>
        <taxon>Ecdysozoa</taxon>
        <taxon>Arthropoda</taxon>
        <taxon>Hexapoda</taxon>
        <taxon>Insecta</taxon>
        <taxon>Pterygota</taxon>
        <taxon>Neoptera</taxon>
        <taxon>Paraneoptera</taxon>
        <taxon>Hemiptera</taxon>
        <taxon>Heteroptera</taxon>
        <taxon>Panheteroptera</taxon>
        <taxon>Nepomorpha</taxon>
        <taxon>Nepidae</taxon>
        <taxon>Ranatrinae</taxon>
        <taxon>Ranatra</taxon>
    </lineage>
</organism>
<dbReference type="PANTHER" id="PTHR37984:SF5">
    <property type="entry name" value="PROTEIN NYNRIN-LIKE"/>
    <property type="match status" value="1"/>
</dbReference>
<dbReference type="AlphaFoldDB" id="A0ABD0YSL3"/>
<dbReference type="InterPro" id="IPR050951">
    <property type="entry name" value="Retrovirus_Pol_polyprotein"/>
</dbReference>
<dbReference type="InterPro" id="IPR041577">
    <property type="entry name" value="RT_RNaseH_2"/>
</dbReference>
<dbReference type="Proteomes" id="UP001558652">
    <property type="component" value="Unassembled WGS sequence"/>
</dbReference>
<dbReference type="InterPro" id="IPR043128">
    <property type="entry name" value="Rev_trsase/Diguanyl_cyclase"/>
</dbReference>
<evidence type="ECO:0000259" key="2">
    <source>
        <dbReference type="Pfam" id="PF17919"/>
    </source>
</evidence>
<proteinExistence type="predicted"/>
<comment type="caution">
    <text evidence="3">The sequence shown here is derived from an EMBL/GenBank/DDBJ whole genome shotgun (WGS) entry which is preliminary data.</text>
</comment>
<dbReference type="InterPro" id="IPR043502">
    <property type="entry name" value="DNA/RNA_pol_sf"/>
</dbReference>
<accession>A0ABD0YSL3</accession>
<dbReference type="Pfam" id="PF17919">
    <property type="entry name" value="RT_RNaseH_2"/>
    <property type="match status" value="1"/>
</dbReference>